<dbReference type="PANTHER" id="PTHR23282">
    <property type="entry name" value="APICAL ENDOSOMAL GLYCOPROTEIN PRECURSOR"/>
    <property type="match status" value="1"/>
</dbReference>
<evidence type="ECO:0000313" key="4">
    <source>
        <dbReference type="Proteomes" id="UP000663891"/>
    </source>
</evidence>
<dbReference type="PANTHER" id="PTHR23282:SF142">
    <property type="entry name" value="MAM DOMAIN-CONTAINING PROTEIN"/>
    <property type="match status" value="1"/>
</dbReference>
<evidence type="ECO:0000259" key="2">
    <source>
        <dbReference type="PROSITE" id="PS50060"/>
    </source>
</evidence>
<gene>
    <name evidence="3" type="ORF">VCS650_LOCUS25418</name>
</gene>
<keyword evidence="1" id="KW-0732">Signal</keyword>
<dbReference type="GO" id="GO:0016020">
    <property type="term" value="C:membrane"/>
    <property type="evidence" value="ECO:0007669"/>
    <property type="project" value="InterPro"/>
</dbReference>
<comment type="caution">
    <text evidence="3">The sequence shown here is derived from an EMBL/GenBank/DDBJ whole genome shotgun (WGS) entry which is preliminary data.</text>
</comment>
<organism evidence="3 4">
    <name type="scientific">Adineta steineri</name>
    <dbReference type="NCBI Taxonomy" id="433720"/>
    <lineage>
        <taxon>Eukaryota</taxon>
        <taxon>Metazoa</taxon>
        <taxon>Spiralia</taxon>
        <taxon>Gnathifera</taxon>
        <taxon>Rotifera</taxon>
        <taxon>Eurotatoria</taxon>
        <taxon>Bdelloidea</taxon>
        <taxon>Adinetida</taxon>
        <taxon>Adinetidae</taxon>
        <taxon>Adineta</taxon>
    </lineage>
</organism>
<accession>A0A814W5A5</accession>
<feature type="domain" description="MAM" evidence="2">
    <location>
        <begin position="363"/>
        <end position="527"/>
    </location>
</feature>
<dbReference type="InterPro" id="IPR013320">
    <property type="entry name" value="ConA-like_dom_sf"/>
</dbReference>
<dbReference type="AlphaFoldDB" id="A0A814W5A5"/>
<reference evidence="3" key="1">
    <citation type="submission" date="2021-02" db="EMBL/GenBank/DDBJ databases">
        <authorList>
            <person name="Nowell W R."/>
        </authorList>
    </citation>
    <scope>NUCLEOTIDE SEQUENCE</scope>
</reference>
<feature type="chain" id="PRO_5032580815" description="MAM domain-containing protein" evidence="1">
    <location>
        <begin position="18"/>
        <end position="600"/>
    </location>
</feature>
<dbReference type="SMART" id="SM00137">
    <property type="entry name" value="MAM"/>
    <property type="match status" value="1"/>
</dbReference>
<name>A0A814W5A5_9BILA</name>
<dbReference type="PROSITE" id="PS50060">
    <property type="entry name" value="MAM_2"/>
    <property type="match status" value="3"/>
</dbReference>
<proteinExistence type="predicted"/>
<dbReference type="OrthoDB" id="10018179at2759"/>
<dbReference type="InterPro" id="IPR051560">
    <property type="entry name" value="MAM_domain-containing"/>
</dbReference>
<feature type="domain" description="MAM" evidence="2">
    <location>
        <begin position="20"/>
        <end position="96"/>
    </location>
</feature>
<dbReference type="InterPro" id="IPR000998">
    <property type="entry name" value="MAM_dom"/>
</dbReference>
<dbReference type="SUPFAM" id="SSF49899">
    <property type="entry name" value="Concanavalin A-like lectins/glucanases"/>
    <property type="match status" value="3"/>
</dbReference>
<protein>
    <recommendedName>
        <fullName evidence="2">MAM domain-containing protein</fullName>
    </recommendedName>
</protein>
<dbReference type="Proteomes" id="UP000663891">
    <property type="component" value="Unassembled WGS sequence"/>
</dbReference>
<dbReference type="Gene3D" id="2.60.120.200">
    <property type="match status" value="3"/>
</dbReference>
<evidence type="ECO:0000256" key="1">
    <source>
        <dbReference type="SAM" id="SignalP"/>
    </source>
</evidence>
<dbReference type="EMBL" id="CAJNON010000326">
    <property type="protein sequence ID" value="CAF1197420.1"/>
    <property type="molecule type" value="Genomic_DNA"/>
</dbReference>
<dbReference type="Pfam" id="PF00629">
    <property type="entry name" value="MAM"/>
    <property type="match status" value="3"/>
</dbReference>
<feature type="signal peptide" evidence="1">
    <location>
        <begin position="1"/>
        <end position="17"/>
    </location>
</feature>
<feature type="domain" description="MAM" evidence="2">
    <location>
        <begin position="180"/>
        <end position="350"/>
    </location>
</feature>
<evidence type="ECO:0000313" key="3">
    <source>
        <dbReference type="EMBL" id="CAF1197420.1"/>
    </source>
</evidence>
<sequence length="600" mass="67891">MLLILFILLCQIFVSQAAVLNCDFETDCNDFYLSGYWAKTDGFNPQPIDHDHTLNIKAGHYVYYNAGPGQRGLRIETKTWLQPSTDRPLCFRMWYYSSQIKLLFSVQTAQGEGEELIRTLASVLDKNASTVDWTLIDVKLPNEKIKIYVVTYVTQKYLAFDDISVDYCDGQLPPPPKVIYTCDFESSCSNDFVTLPAYQYKWLISSASEAHQMESSAPTVDYTFGNSSGHYAFVPVSNIVDKGKVGYMHLEKQFQVTSEESYCLNFQYYAYPRSSNSFLRIYSWASDESKAIGFLWPEDKSGHHITSGRWGWGIINLPVGNYSLLFRVDTYDTSAYSFALDNIDIISCDYPPTTNSYNSLLSFSCNFDNLTVCEMINDKNSTFNFTAFTGETIPDQELGPARDHTHNSTSAGFLYWNQNLPVSTNDKGRVYLSKKIEQNTDMCIRFAYYVKSKLVNKNTTLIRLSNDESASKVLWYQLLDDSQGWQIVIVPLTNVASAITYSFEAYRLDPTLTAVAFDDIEIDQCSSIIPTTTSTSTTTTTTSTTTATSTSTTTITTTTTSTSTSTTTTTLHNNAHQLFSLNTCSLIIYYFLFQIFRHFF</sequence>